<accession>A0A0C3EMB7</accession>
<comment type="pathway">
    <text evidence="11">Phospholipid metabolism; phosphatidylethanolamine biosynthesis; phosphatidylethanolamine from CDP-diacylglycerol: step 2/2.</text>
</comment>
<keyword evidence="9 11" id="KW-1208">Phospholipid metabolism</keyword>
<keyword evidence="11" id="KW-0967">Endosome</keyword>
<evidence type="ECO:0000256" key="8">
    <source>
        <dbReference type="ARBA" id="ARBA00023239"/>
    </source>
</evidence>
<evidence type="ECO:0000313" key="14">
    <source>
        <dbReference type="Proteomes" id="UP000054166"/>
    </source>
</evidence>
<evidence type="ECO:0000256" key="11">
    <source>
        <dbReference type="HAMAP-Rule" id="MF_03209"/>
    </source>
</evidence>
<dbReference type="InParanoid" id="A0A0C3EMB7"/>
<feature type="site" description="Cleavage (non-hydrolytic); by autocatalysis" evidence="11">
    <location>
        <begin position="377"/>
        <end position="378"/>
    </location>
</feature>
<dbReference type="EC" id="4.1.1.65" evidence="11"/>
<dbReference type="InterPro" id="IPR033179">
    <property type="entry name" value="PSD_type2_pro"/>
</dbReference>
<comment type="subunit">
    <text evidence="11">Heterodimer of a large membrane-associated beta subunit and a small pyruvoyl-containing alpha subunit.</text>
</comment>
<feature type="region of interest" description="Disordered" evidence="12">
    <location>
        <begin position="1"/>
        <end position="34"/>
    </location>
</feature>
<comment type="cofactor">
    <cofactor evidence="11">
        <name>pyruvate</name>
        <dbReference type="ChEBI" id="CHEBI:15361"/>
    </cofactor>
    <text evidence="11">Binds 1 pyruvoyl group covalently per subunit.</text>
</comment>
<dbReference type="Pfam" id="PF02666">
    <property type="entry name" value="PS_Dcarbxylase"/>
    <property type="match status" value="1"/>
</dbReference>
<dbReference type="UniPathway" id="UPA00558">
    <property type="reaction ID" value="UER00616"/>
</dbReference>
<keyword evidence="5 11" id="KW-0472">Membrane</keyword>
<reference evidence="14" key="2">
    <citation type="submission" date="2015-01" db="EMBL/GenBank/DDBJ databases">
        <title>Evolutionary Origins and Diversification of the Mycorrhizal Mutualists.</title>
        <authorList>
            <consortium name="DOE Joint Genome Institute"/>
            <consortium name="Mycorrhizal Genomics Consortium"/>
            <person name="Kohler A."/>
            <person name="Kuo A."/>
            <person name="Nagy L.G."/>
            <person name="Floudas D."/>
            <person name="Copeland A."/>
            <person name="Barry K.W."/>
            <person name="Cichocki N."/>
            <person name="Veneault-Fourrey C."/>
            <person name="LaButti K."/>
            <person name="Lindquist E.A."/>
            <person name="Lipzen A."/>
            <person name="Lundell T."/>
            <person name="Morin E."/>
            <person name="Murat C."/>
            <person name="Riley R."/>
            <person name="Ohm R."/>
            <person name="Sun H."/>
            <person name="Tunlid A."/>
            <person name="Henrissat B."/>
            <person name="Grigoriev I.V."/>
            <person name="Hibbett D.S."/>
            <person name="Martin F."/>
        </authorList>
    </citation>
    <scope>NUCLEOTIDE SEQUENCE [LARGE SCALE GENOMIC DNA]</scope>
    <source>
        <strain evidence="14">F 1598</strain>
    </source>
</reference>
<dbReference type="GO" id="GO:0005795">
    <property type="term" value="C:Golgi stack"/>
    <property type="evidence" value="ECO:0007669"/>
    <property type="project" value="UniProtKB-UniRule"/>
</dbReference>
<keyword evidence="10 11" id="KW-0670">Pyruvate</keyword>
<dbReference type="AlphaFoldDB" id="A0A0C3EMB7"/>
<dbReference type="GO" id="GO:0006646">
    <property type="term" value="P:phosphatidylethanolamine biosynthetic process"/>
    <property type="evidence" value="ECO:0007669"/>
    <property type="project" value="UniProtKB-UniRule"/>
</dbReference>
<dbReference type="HOGENOM" id="CLU_029061_2_1_1"/>
<protein>
    <recommendedName>
        <fullName evidence="11">Phosphatidylserine decarboxylase proenzyme 2</fullName>
        <ecNumber evidence="11">4.1.1.65</ecNumber>
    </recommendedName>
    <component>
        <recommendedName>
            <fullName evidence="11">Phosphatidylserine decarboxylase 2 beta chain</fullName>
        </recommendedName>
    </component>
    <component>
        <recommendedName>
            <fullName evidence="11">Phosphatidylserine decarboxylase 2 alpha chain</fullName>
        </recommendedName>
    </component>
</protein>
<dbReference type="NCBIfam" id="TIGR00163">
    <property type="entry name" value="PS_decarb"/>
    <property type="match status" value="1"/>
</dbReference>
<evidence type="ECO:0000313" key="13">
    <source>
        <dbReference type="EMBL" id="KIM73725.1"/>
    </source>
</evidence>
<dbReference type="PANTHER" id="PTHR10067">
    <property type="entry name" value="PHOSPHATIDYLSERINE DECARBOXYLASE"/>
    <property type="match status" value="1"/>
</dbReference>
<feature type="active site" description="Charge relay system; for autoendoproteolytic cleavage activity" evidence="11">
    <location>
        <position position="291"/>
    </location>
</feature>
<feature type="active site" description="Charge relay system; for autoendoproteolytic cleavage activity" evidence="11">
    <location>
        <position position="378"/>
    </location>
</feature>
<proteinExistence type="inferred from homology"/>
<evidence type="ECO:0000256" key="1">
    <source>
        <dbReference type="ARBA" id="ARBA00005189"/>
    </source>
</evidence>
<feature type="chain" id="PRO_5023223451" description="Phosphatidylserine decarboxylase 2 alpha chain" evidence="11">
    <location>
        <begin position="378"/>
        <end position="425"/>
    </location>
</feature>
<evidence type="ECO:0000256" key="5">
    <source>
        <dbReference type="ARBA" id="ARBA00023136"/>
    </source>
</evidence>
<comment type="catalytic activity">
    <reaction evidence="11">
        <text>a 1,2-diacyl-sn-glycero-3-phospho-L-serine + H(+) = a 1,2-diacyl-sn-glycero-3-phosphoethanolamine + CO2</text>
        <dbReference type="Rhea" id="RHEA:20828"/>
        <dbReference type="ChEBI" id="CHEBI:15378"/>
        <dbReference type="ChEBI" id="CHEBI:16526"/>
        <dbReference type="ChEBI" id="CHEBI:57262"/>
        <dbReference type="ChEBI" id="CHEBI:64612"/>
        <dbReference type="EC" id="4.1.1.65"/>
    </reaction>
</comment>
<dbReference type="GO" id="GO:0004609">
    <property type="term" value="F:phosphatidylserine decarboxylase activity"/>
    <property type="evidence" value="ECO:0007669"/>
    <property type="project" value="UniProtKB-UniRule"/>
</dbReference>
<dbReference type="InterPro" id="IPR003817">
    <property type="entry name" value="PS_Dcarbxylase"/>
</dbReference>
<keyword evidence="2 11" id="KW-0444">Lipid biosynthesis</keyword>
<evidence type="ECO:0000256" key="12">
    <source>
        <dbReference type="SAM" id="MobiDB-lite"/>
    </source>
</evidence>
<dbReference type="STRING" id="765440.A0A0C3EMB7"/>
<keyword evidence="8 11" id="KW-0456">Lyase</keyword>
<feature type="active site" description="Schiff-base intermediate with substrate; via pyruvic acid; for decarboxylase activity" evidence="11">
    <location>
        <position position="378"/>
    </location>
</feature>
<feature type="active site" description="Charge relay system; for autoendoproteolytic cleavage activity" evidence="11">
    <location>
        <position position="233"/>
    </location>
</feature>
<comment type="pathway">
    <text evidence="1">Lipid metabolism.</text>
</comment>
<evidence type="ECO:0000256" key="2">
    <source>
        <dbReference type="ARBA" id="ARBA00022516"/>
    </source>
</evidence>
<keyword evidence="4 11" id="KW-0443">Lipid metabolism</keyword>
<evidence type="ECO:0000256" key="7">
    <source>
        <dbReference type="ARBA" id="ARBA00023209"/>
    </source>
</evidence>
<comment type="similarity">
    <text evidence="11">Belongs to the phosphatidylserine decarboxylase family. PSD-B subfamily. Eukaryotic type II sub-subfamily.</text>
</comment>
<comment type="subcellular location">
    <subcellularLocation>
        <location evidence="11">Golgi apparatus membrane</location>
        <topology evidence="11">Peripheral membrane protein</topology>
        <orientation evidence="11">Cytoplasmic side</orientation>
    </subcellularLocation>
    <subcellularLocation>
        <location evidence="11">Endosome membrane</location>
        <topology evidence="11">Peripheral membrane protein</topology>
        <orientation evidence="11">Cytoplasmic side</orientation>
    </subcellularLocation>
</comment>
<dbReference type="PANTHER" id="PTHR10067:SF17">
    <property type="entry name" value="PHOSPHATIDYLSERINE DECARBOXYLASE PROENZYME 2"/>
    <property type="match status" value="1"/>
</dbReference>
<organism evidence="13 14">
    <name type="scientific">Piloderma croceum (strain F 1598)</name>
    <dbReference type="NCBI Taxonomy" id="765440"/>
    <lineage>
        <taxon>Eukaryota</taxon>
        <taxon>Fungi</taxon>
        <taxon>Dikarya</taxon>
        <taxon>Basidiomycota</taxon>
        <taxon>Agaricomycotina</taxon>
        <taxon>Agaricomycetes</taxon>
        <taxon>Agaricomycetidae</taxon>
        <taxon>Atheliales</taxon>
        <taxon>Atheliaceae</taxon>
        <taxon>Piloderma</taxon>
    </lineage>
</organism>
<evidence type="ECO:0000256" key="9">
    <source>
        <dbReference type="ARBA" id="ARBA00023264"/>
    </source>
</evidence>
<keyword evidence="3 11" id="KW-0210">Decarboxylase</keyword>
<feature type="modified residue" description="Pyruvic acid (Ser); by autocatalysis" evidence="11">
    <location>
        <position position="378"/>
    </location>
</feature>
<gene>
    <name evidence="11" type="primary">PSD2</name>
    <name evidence="13" type="ORF">PILCRDRAFT_828854</name>
</gene>
<dbReference type="GO" id="GO:0010008">
    <property type="term" value="C:endosome membrane"/>
    <property type="evidence" value="ECO:0007669"/>
    <property type="project" value="UniProtKB-SubCell"/>
</dbReference>
<sequence>MVPPSYPGAIARESSAGSSDAEDSSGSGSGLGSEETLERVINVKNCPLCHRPRLNKKAEMDIITHLAVCASGDWAKIDRIVVGNFVTASQAQRKWYTKVISKVSSGDYRLGANSANIIVQNRMTGQLEEEKMQVYVRLGIRLLYKGAKSRMEGARARRLLKSLSIKQGIKYDDPESIRDIVPFIQFHRLNVDEILEPIDSFKTFNEFFYRKLKPSARPVELPDDPYRLVSGADCRFMAFESVNDATRLWIKGREFTVARLLGDAYKEQAERYCGGAVAVFRLAPQDYHRFHSPVDGTIGPMTYIPGEYYTVNPQAIRTALDVYGENARKIVPIDSPAFGRVMAVCVGAMMVGSIKTTVEEGEQVKRGQEFGYFAFGGSTIVLLFEKGAVEWDEDILINSRASLETLVRVGMGIGRGRRVSPHLNP</sequence>
<evidence type="ECO:0000256" key="4">
    <source>
        <dbReference type="ARBA" id="ARBA00023098"/>
    </source>
</evidence>
<evidence type="ECO:0000256" key="3">
    <source>
        <dbReference type="ARBA" id="ARBA00022793"/>
    </source>
</evidence>
<dbReference type="GO" id="GO:0016540">
    <property type="term" value="P:protein autoprocessing"/>
    <property type="evidence" value="ECO:0007669"/>
    <property type="project" value="UniProtKB-UniRule"/>
</dbReference>
<name>A0A0C3EMB7_PILCF</name>
<evidence type="ECO:0000256" key="10">
    <source>
        <dbReference type="ARBA" id="ARBA00023317"/>
    </source>
</evidence>
<dbReference type="OrthoDB" id="5973539at2759"/>
<keyword evidence="7 11" id="KW-0594">Phospholipid biosynthesis</keyword>
<reference evidence="13 14" key="1">
    <citation type="submission" date="2014-04" db="EMBL/GenBank/DDBJ databases">
        <authorList>
            <consortium name="DOE Joint Genome Institute"/>
            <person name="Kuo A."/>
            <person name="Tarkka M."/>
            <person name="Buscot F."/>
            <person name="Kohler A."/>
            <person name="Nagy L.G."/>
            <person name="Floudas D."/>
            <person name="Copeland A."/>
            <person name="Barry K.W."/>
            <person name="Cichocki N."/>
            <person name="Veneault-Fourrey C."/>
            <person name="LaButti K."/>
            <person name="Lindquist E.A."/>
            <person name="Lipzen A."/>
            <person name="Lundell T."/>
            <person name="Morin E."/>
            <person name="Murat C."/>
            <person name="Sun H."/>
            <person name="Tunlid A."/>
            <person name="Henrissat B."/>
            <person name="Grigoriev I.V."/>
            <person name="Hibbett D.S."/>
            <person name="Martin F."/>
            <person name="Nordberg H.P."/>
            <person name="Cantor M.N."/>
            <person name="Hua S.X."/>
        </authorList>
    </citation>
    <scope>NUCLEOTIDE SEQUENCE [LARGE SCALE GENOMIC DNA]</scope>
    <source>
        <strain evidence="13 14">F 1598</strain>
    </source>
</reference>
<keyword evidence="14" id="KW-1185">Reference proteome</keyword>
<dbReference type="EMBL" id="KN833075">
    <property type="protein sequence ID" value="KIM73725.1"/>
    <property type="molecule type" value="Genomic_DNA"/>
</dbReference>
<keyword evidence="11" id="KW-0333">Golgi apparatus</keyword>
<comment type="function">
    <text evidence="11">Catalyzes the formation of phosphatidylethanolamine (PtdEtn) from phosphatidylserine (PtdSer). Plays a central role in phospholipid metabolism and in the interorganelle trafficking of phosphatidylserine.</text>
</comment>
<dbReference type="Proteomes" id="UP000054166">
    <property type="component" value="Unassembled WGS sequence"/>
</dbReference>
<dbReference type="InterPro" id="IPR033177">
    <property type="entry name" value="PSD-B"/>
</dbReference>
<evidence type="ECO:0000256" key="6">
    <source>
        <dbReference type="ARBA" id="ARBA00023145"/>
    </source>
</evidence>
<comment type="PTM">
    <text evidence="11">Is synthesized initially as an inactive proenzyme. Formation of the active enzyme involves a self-maturation process in which the active site pyruvoyl group is generated from an internal serine residue via an autocatalytic post-translational modification. Two non-identical subunits are generated from the proenzyme in this reaction, and the pyruvate is formed at the N-terminus of the alpha chain, which is derived from the carboxyl end of the proenzyme. The autoendoproteolytic cleavage occurs by a canonical serine protease mechanism, in which the side chain hydroxyl group of the serine supplies its oxygen atom to form the C-terminus of the beta chain, while the remainder of the serine residue undergoes an oxidative deamination to produce ammonia and the pyruvoyl prosthetic group on the alpha chain. During this reaction, the Ser that is part of the protease active site of the proenzyme becomes the pyruvoyl prosthetic group, which constitutes an essential element of the active site of the mature decarboxylase.</text>
</comment>
<dbReference type="GO" id="GO:0000139">
    <property type="term" value="C:Golgi membrane"/>
    <property type="evidence" value="ECO:0007669"/>
    <property type="project" value="UniProtKB-SubCell"/>
</dbReference>
<dbReference type="HAMAP" id="MF_00663">
    <property type="entry name" value="PS_decarb_PSD_B_type2"/>
    <property type="match status" value="1"/>
</dbReference>
<keyword evidence="6 11" id="KW-0865">Zymogen</keyword>
<feature type="chain" id="PRO_5023223452" description="Phosphatidylserine decarboxylase 2 beta chain" evidence="11">
    <location>
        <begin position="1"/>
        <end position="377"/>
    </location>
</feature>